<reference evidence="2 4" key="1">
    <citation type="submission" date="2019-07" db="EMBL/GenBank/DDBJ databases">
        <authorList>
            <person name="Qu J.-H."/>
        </authorList>
    </citation>
    <scope>NUCLEOTIDE SEQUENCE [LARGE SCALE GENOMIC DNA]</scope>
    <source>
        <strain evidence="2 4">MDT1-10-3</strain>
    </source>
</reference>
<evidence type="ECO:0000313" key="2">
    <source>
        <dbReference type="EMBL" id="KAA6433540.1"/>
    </source>
</evidence>
<evidence type="ECO:0000256" key="1">
    <source>
        <dbReference type="SAM" id="Phobius"/>
    </source>
</evidence>
<feature type="transmembrane region" description="Helical" evidence="1">
    <location>
        <begin position="48"/>
        <end position="69"/>
    </location>
</feature>
<dbReference type="AlphaFoldDB" id="A0A5M8QF31"/>
<dbReference type="EMBL" id="JBGOGF010000003">
    <property type="protein sequence ID" value="MFA1771197.1"/>
    <property type="molecule type" value="Genomic_DNA"/>
</dbReference>
<gene>
    <name evidence="3" type="ORF">ACD591_07830</name>
    <name evidence="2" type="ORF">FOE74_13855</name>
</gene>
<reference evidence="3 5" key="3">
    <citation type="submission" date="2024-08" db="EMBL/GenBank/DDBJ databases">
        <authorList>
            <person name="Wei W."/>
        </authorList>
    </citation>
    <scope>NUCLEOTIDE SEQUENCE [LARGE SCALE GENOMIC DNA]</scope>
    <source>
        <strain evidence="3 5">XU2</strain>
    </source>
</reference>
<dbReference type="Proteomes" id="UP000323866">
    <property type="component" value="Unassembled WGS sequence"/>
</dbReference>
<protein>
    <submittedName>
        <fullName evidence="2">Uncharacterized protein</fullName>
    </submittedName>
</protein>
<evidence type="ECO:0000313" key="5">
    <source>
        <dbReference type="Proteomes" id="UP001570846"/>
    </source>
</evidence>
<evidence type="ECO:0000313" key="3">
    <source>
        <dbReference type="EMBL" id="MFA1771197.1"/>
    </source>
</evidence>
<reference evidence="2 4" key="2">
    <citation type="submission" date="2019-09" db="EMBL/GenBank/DDBJ databases">
        <title>A bacterium isolated from glacier soil.</title>
        <authorList>
            <person name="Liu Q."/>
        </authorList>
    </citation>
    <scope>NUCLEOTIDE SEQUENCE [LARGE SCALE GENOMIC DNA]</scope>
    <source>
        <strain evidence="2 4">MDT1-10-3</strain>
    </source>
</reference>
<dbReference type="OrthoDB" id="652948at2"/>
<name>A0A5M8QF31_9BACT</name>
<feature type="transmembrane region" description="Helical" evidence="1">
    <location>
        <begin position="168"/>
        <end position="187"/>
    </location>
</feature>
<sequence>MMKLDSLKDTWKVYAAQAAAAHQVTESQIAGLLKARTENAVTTLKRNIYFELGVQVMTILVAGLGAIFFKEDPAFQALCMVVMVICLPFLGYFWARLSYLKGLNVTTTNLRATLGNLIEMLHGLTKLYFWTNMLLAPIGLAAGQLAYLKLAKGISLSHLPWEQMYFRLILGFVIGAVLGYFFLRWYIRKMFGNHLKSLKGAYCELESLEVAAA</sequence>
<dbReference type="RefSeq" id="WP_149099199.1">
    <property type="nucleotide sequence ID" value="NZ_BMMG01000004.1"/>
</dbReference>
<keyword evidence="5" id="KW-1185">Reference proteome</keyword>
<organism evidence="2 4">
    <name type="scientific">Rufibacter glacialis</name>
    <dbReference type="NCBI Taxonomy" id="1259555"/>
    <lineage>
        <taxon>Bacteria</taxon>
        <taxon>Pseudomonadati</taxon>
        <taxon>Bacteroidota</taxon>
        <taxon>Cytophagia</taxon>
        <taxon>Cytophagales</taxon>
        <taxon>Hymenobacteraceae</taxon>
        <taxon>Rufibacter</taxon>
    </lineage>
</organism>
<keyword evidence="1" id="KW-0812">Transmembrane</keyword>
<comment type="caution">
    <text evidence="2">The sequence shown here is derived from an EMBL/GenBank/DDBJ whole genome shotgun (WGS) entry which is preliminary data.</text>
</comment>
<feature type="transmembrane region" description="Helical" evidence="1">
    <location>
        <begin position="127"/>
        <end position="148"/>
    </location>
</feature>
<keyword evidence="1" id="KW-0472">Membrane</keyword>
<proteinExistence type="predicted"/>
<dbReference type="Proteomes" id="UP001570846">
    <property type="component" value="Unassembled WGS sequence"/>
</dbReference>
<accession>A0A5M8QF31</accession>
<keyword evidence="1" id="KW-1133">Transmembrane helix</keyword>
<feature type="transmembrane region" description="Helical" evidence="1">
    <location>
        <begin position="75"/>
        <end position="95"/>
    </location>
</feature>
<evidence type="ECO:0000313" key="4">
    <source>
        <dbReference type="Proteomes" id="UP000323866"/>
    </source>
</evidence>
<dbReference type="EMBL" id="VKKZ01000021">
    <property type="protein sequence ID" value="KAA6433540.1"/>
    <property type="molecule type" value="Genomic_DNA"/>
</dbReference>